<evidence type="ECO:0000259" key="8">
    <source>
        <dbReference type="Pfam" id="PF04118"/>
    </source>
</evidence>
<dbReference type="VEuPathDB" id="FungiDB:DNF11_2388"/>
<feature type="domain" description="DOP1-like middle TPR" evidence="9">
    <location>
        <begin position="345"/>
        <end position="505"/>
    </location>
</feature>
<dbReference type="InterPro" id="IPR056457">
    <property type="entry name" value="DOP1_C"/>
</dbReference>
<evidence type="ECO:0000259" key="9">
    <source>
        <dbReference type="Pfam" id="PF24597"/>
    </source>
</evidence>
<dbReference type="GO" id="GO:0005802">
    <property type="term" value="C:trans-Golgi network"/>
    <property type="evidence" value="ECO:0007669"/>
    <property type="project" value="TreeGrafter"/>
</dbReference>
<keyword evidence="12" id="KW-1185">Reference proteome</keyword>
<dbReference type="STRING" id="425264.A0A3G2S829"/>
<evidence type="ECO:0000256" key="6">
    <source>
        <dbReference type="ARBA" id="ARBA00046326"/>
    </source>
</evidence>
<dbReference type="Pfam" id="PF24598">
    <property type="entry name" value="DOP1_C"/>
    <property type="match status" value="1"/>
</dbReference>
<dbReference type="InterPro" id="IPR007249">
    <property type="entry name" value="DOP1_N"/>
</dbReference>
<dbReference type="InterPro" id="IPR056458">
    <property type="entry name" value="TPR_DOP1_M"/>
</dbReference>
<proteinExistence type="inferred from homology"/>
<dbReference type="GO" id="GO:0006895">
    <property type="term" value="P:Golgi to endosome transport"/>
    <property type="evidence" value="ECO:0007669"/>
    <property type="project" value="InterPro"/>
</dbReference>
<comment type="similarity">
    <text evidence="6">Belongs to the DOP1 family.</text>
</comment>
<dbReference type="SUPFAM" id="SSF48371">
    <property type="entry name" value="ARM repeat"/>
    <property type="match status" value="2"/>
</dbReference>
<dbReference type="Pfam" id="PF04118">
    <property type="entry name" value="Dopey_N"/>
    <property type="match status" value="1"/>
</dbReference>
<gene>
    <name evidence="11" type="primary">Dopey1</name>
    <name evidence="11" type="ORF">DNF11_2388</name>
</gene>
<dbReference type="GO" id="GO:0005768">
    <property type="term" value="C:endosome"/>
    <property type="evidence" value="ECO:0007669"/>
    <property type="project" value="TreeGrafter"/>
</dbReference>
<evidence type="ECO:0000256" key="5">
    <source>
        <dbReference type="ARBA" id="ARBA00023136"/>
    </source>
</evidence>
<sequence length="1622" mass="182164">MTAFHPDALVTRQMPTNATTGAGEEEAHDLWRSAEAKYEQKRWAEQSEKALYQDVAFKRYQASVDKALAKFENVAEWADFISFLTRLLKALQTSSANYQVIPTKLVVAKRLSQCLNPALPSGVHTRALEVYMYIFTAIGVDGLRRDLQVWTPGLLPFFPHAATSVRPLVLDIYERFYLPLHTDLRPMTRALLLSLLPGVEEESSEFFDRVITLLDRLAASVQWPFFIRTMWKVMIASPTVRLSAFHYLARRMPKIEEPRELDVPLLGCAISHALRDQALLVRRQALDFLVTRVALDTPVFEQVPDKIRLLDAALDTVLRRDISLNRRLFSWLLGSDESDAAQQTYFETHARSHVAHMLLSAMQQKNQAQRAFKMYVSLMDKRAMAQPLLRTTVLDVFQTCQIHHDEELYPTAQTLFMAMDDYMLYQSLYRGIKDKKTVRLFQYILRQFRPHEPEALHVHLPVVALAIPQLVKDASPELAGALLELLQDLMGVLDIHAFAQHTNTSAPLDEPAEQWFSDAPPERVPTLQDTSMCTAWLEAILSVAMSQPPATVTCCAVLVSAMDKLVEAGCSVRMHVQNEALFAYIAHTRTFEQLEAVLHMAVHITKSSAVDASFLFRGAHLETVVQKLLEYLQPHAFQHHAAAVELFWSVCALAQGERGAAVVCAELSGTGRERAMHAVGTLWRCTTQQTATHIPACVLLILDRLHSHDMLEQHESHVWLQTYVRTYDAILCMLSRLLRRVPMQRTHVGVAVAGRMIDAHTYHMPWDRAYTQYYLRMLAALLHIAGKECVHVAWDGTDEEQGGSLIDVLKDDVMLLLRSGGPHDRDASTVSLGLEVLDAILSMEPGAAWCTDVEKSLVDVLLLSIDARDATRQIMVLGVFARVLRDVTLSDEECAVYADLVRRGMTHAPNDTALLAWTDFVHAVLPAMQDIQAFLLPLCHVLREMLVCTIRPFSAQHALEPDVSITLDRVPRTEAEVEALMRLLETALASAFSRAYHARPRQDDATPPSSILGNISSVFQAETASGPTTQETTVRRHAVLALQAVAYVWFVGRDCACLPQSIAGSAAVLERFWAMDTSMTLDAVIEHWWRCSTRDMHRSYVDDATLALLEHLASSAQLIFSSVCDAISSKVPKNRSGRVSTSILSEPVLFRLLELYATKLDAGSIAQVWPIMSLLARTMAQTTSPYVVYHALRLTTVMGTKLTDSNLFNEQRTRRDVQDAFVRLCELTISLYGRSLDISSGRDSDAPSVASDRGETPSDVVSPTSVVQTLCSMVLPAFTTLRVDQDKIQSVSASLAYYILAPGFRARQGSWEPEPLLFEVLESLTQLPATSKTWRSYVLDTFFDVRFFAQSLDMGKQWAPMIAALFRSERDRLSDVIGRISTASSNLFTSRDSDLFARVGAIRRLSYVVYTSETNAFLAQLPLIQEKVVDILRSSPADLVHAEVYLCMRVFLCRFASQHLTGFWPIILTEMVRILAQAKVDLPADKSDRLQLVFSVVKLADFLITLQTDDFQIHQWLLITDTPDATNPASSYMADSLLDCLAKFVSECQRELVFDANDSLERAQQRRPLLQMSSVATISTLQPFFATASRAFYQCDFHATLDWDNINACLLHDLFEPIHTNT</sequence>
<keyword evidence="4" id="KW-0333">Golgi apparatus</keyword>
<dbReference type="EMBL" id="CP033151">
    <property type="protein sequence ID" value="AYO43338.1"/>
    <property type="molecule type" value="Genomic_DNA"/>
</dbReference>
<dbReference type="PANTHER" id="PTHR14042:SF24">
    <property type="entry name" value="PROTEIN DOPEY-1 HOMOLOG"/>
    <property type="match status" value="1"/>
</dbReference>
<accession>A0A3G2S829</accession>
<evidence type="ECO:0000313" key="12">
    <source>
        <dbReference type="Proteomes" id="UP000269793"/>
    </source>
</evidence>
<evidence type="ECO:0000256" key="1">
    <source>
        <dbReference type="ARBA" id="ARBA00004395"/>
    </source>
</evidence>
<dbReference type="GO" id="GO:0000139">
    <property type="term" value="C:Golgi membrane"/>
    <property type="evidence" value="ECO:0007669"/>
    <property type="project" value="UniProtKB-SubCell"/>
</dbReference>
<dbReference type="InterPro" id="IPR040314">
    <property type="entry name" value="DOP1"/>
</dbReference>
<name>A0A3G2S829_MALR7</name>
<keyword evidence="2" id="KW-0813">Transport</keyword>
<keyword evidence="5" id="KW-0472">Membrane</keyword>
<comment type="subcellular location">
    <subcellularLocation>
        <location evidence="1">Golgi apparatus membrane</location>
        <topology evidence="1">Peripheral membrane protein</topology>
    </subcellularLocation>
</comment>
<feature type="domain" description="DOP1 N-terminal" evidence="8">
    <location>
        <begin position="56"/>
        <end position="336"/>
    </location>
</feature>
<dbReference type="GO" id="GO:0015031">
    <property type="term" value="P:protein transport"/>
    <property type="evidence" value="ECO:0007669"/>
    <property type="project" value="UniProtKB-KW"/>
</dbReference>
<dbReference type="Pfam" id="PF24597">
    <property type="entry name" value="TPR_DOP1_M"/>
    <property type="match status" value="1"/>
</dbReference>
<feature type="region of interest" description="Disordered" evidence="7">
    <location>
        <begin position="1239"/>
        <end position="1261"/>
    </location>
</feature>
<evidence type="ECO:0000259" key="10">
    <source>
        <dbReference type="Pfam" id="PF24598"/>
    </source>
</evidence>
<feature type="domain" description="DOP1-like C-terminal" evidence="10">
    <location>
        <begin position="1154"/>
        <end position="1593"/>
    </location>
</feature>
<evidence type="ECO:0000256" key="2">
    <source>
        <dbReference type="ARBA" id="ARBA00022448"/>
    </source>
</evidence>
<dbReference type="GO" id="GO:0005829">
    <property type="term" value="C:cytosol"/>
    <property type="evidence" value="ECO:0007669"/>
    <property type="project" value="GOC"/>
</dbReference>
<evidence type="ECO:0000256" key="3">
    <source>
        <dbReference type="ARBA" id="ARBA00022927"/>
    </source>
</evidence>
<dbReference type="OrthoDB" id="297643at2759"/>
<evidence type="ECO:0000256" key="4">
    <source>
        <dbReference type="ARBA" id="ARBA00023034"/>
    </source>
</evidence>
<evidence type="ECO:0000256" key="7">
    <source>
        <dbReference type="SAM" id="MobiDB-lite"/>
    </source>
</evidence>
<reference evidence="11 12" key="1">
    <citation type="submission" date="2018-10" db="EMBL/GenBank/DDBJ databases">
        <title>Complete genome sequence of Malassezia restricta CBS 7877.</title>
        <authorList>
            <person name="Morand S.C."/>
            <person name="Bertignac M."/>
            <person name="Iltis A."/>
            <person name="Kolder I."/>
            <person name="Pirovano W."/>
            <person name="Jourdain R."/>
            <person name="Clavaud C."/>
        </authorList>
    </citation>
    <scope>NUCLEOTIDE SEQUENCE [LARGE SCALE GENOMIC DNA]</scope>
    <source>
        <strain evidence="11 12">CBS 7877</strain>
    </source>
</reference>
<dbReference type="InterPro" id="IPR016024">
    <property type="entry name" value="ARM-type_fold"/>
</dbReference>
<protein>
    <submittedName>
        <fullName evidence="11">Protein dopey-1</fullName>
    </submittedName>
</protein>
<dbReference type="PANTHER" id="PTHR14042">
    <property type="entry name" value="DOPEY-RELATED"/>
    <property type="match status" value="1"/>
</dbReference>
<dbReference type="Proteomes" id="UP000269793">
    <property type="component" value="Chromosome IV"/>
</dbReference>
<evidence type="ECO:0000313" key="11">
    <source>
        <dbReference type="EMBL" id="AYO43338.1"/>
    </source>
</evidence>
<keyword evidence="3" id="KW-0653">Protein transport</keyword>
<organism evidence="11 12">
    <name type="scientific">Malassezia restricta (strain ATCC 96810 / NBRC 103918 / CBS 7877)</name>
    <name type="common">Seborrheic dermatitis infection agent</name>
    <dbReference type="NCBI Taxonomy" id="425264"/>
    <lineage>
        <taxon>Eukaryota</taxon>
        <taxon>Fungi</taxon>
        <taxon>Dikarya</taxon>
        <taxon>Basidiomycota</taxon>
        <taxon>Ustilaginomycotina</taxon>
        <taxon>Malasseziomycetes</taxon>
        <taxon>Malasseziales</taxon>
        <taxon>Malasseziaceae</taxon>
        <taxon>Malassezia</taxon>
    </lineage>
</organism>